<dbReference type="Proteomes" id="UP000789375">
    <property type="component" value="Unassembled WGS sequence"/>
</dbReference>
<feature type="domain" description="Protein kinase" evidence="1">
    <location>
        <begin position="1"/>
        <end position="161"/>
    </location>
</feature>
<dbReference type="GO" id="GO:0005524">
    <property type="term" value="F:ATP binding"/>
    <property type="evidence" value="ECO:0007669"/>
    <property type="project" value="InterPro"/>
</dbReference>
<proteinExistence type="predicted"/>
<dbReference type="PANTHER" id="PTHR23257">
    <property type="entry name" value="SERINE-THREONINE PROTEIN KINASE"/>
    <property type="match status" value="1"/>
</dbReference>
<dbReference type="SUPFAM" id="SSF56112">
    <property type="entry name" value="Protein kinase-like (PK-like)"/>
    <property type="match status" value="1"/>
</dbReference>
<gene>
    <name evidence="2" type="ORF">FMOSSE_LOCUS14110</name>
</gene>
<organism evidence="2 3">
    <name type="scientific">Funneliformis mosseae</name>
    <name type="common">Endomycorrhizal fungus</name>
    <name type="synonym">Glomus mosseae</name>
    <dbReference type="NCBI Taxonomy" id="27381"/>
    <lineage>
        <taxon>Eukaryota</taxon>
        <taxon>Fungi</taxon>
        <taxon>Fungi incertae sedis</taxon>
        <taxon>Mucoromycota</taxon>
        <taxon>Glomeromycotina</taxon>
        <taxon>Glomeromycetes</taxon>
        <taxon>Glomerales</taxon>
        <taxon>Glomeraceae</taxon>
        <taxon>Funneliformis</taxon>
    </lineage>
</organism>
<dbReference type="Gene3D" id="1.10.510.10">
    <property type="entry name" value="Transferase(Phosphotransferase) domain 1"/>
    <property type="match status" value="1"/>
</dbReference>
<feature type="non-terminal residue" evidence="2">
    <location>
        <position position="161"/>
    </location>
</feature>
<evidence type="ECO:0000313" key="3">
    <source>
        <dbReference type="Proteomes" id="UP000789375"/>
    </source>
</evidence>
<dbReference type="EMBL" id="CAJVPP010009879">
    <property type="protein sequence ID" value="CAG8707488.1"/>
    <property type="molecule type" value="Genomic_DNA"/>
</dbReference>
<dbReference type="Pfam" id="PF00069">
    <property type="entry name" value="Pkinase"/>
    <property type="match status" value="1"/>
</dbReference>
<dbReference type="InterPro" id="IPR050167">
    <property type="entry name" value="Ser_Thr_protein_kinase"/>
</dbReference>
<dbReference type="InterPro" id="IPR011009">
    <property type="entry name" value="Kinase-like_dom_sf"/>
</dbReference>
<protein>
    <submittedName>
        <fullName evidence="2">12764_t:CDS:1</fullName>
    </submittedName>
</protein>
<dbReference type="GO" id="GO:0004672">
    <property type="term" value="F:protein kinase activity"/>
    <property type="evidence" value="ECO:0007669"/>
    <property type="project" value="InterPro"/>
</dbReference>
<dbReference type="PROSITE" id="PS50011">
    <property type="entry name" value="PROTEIN_KINASE_DOM"/>
    <property type="match status" value="1"/>
</dbReference>
<reference evidence="2" key="1">
    <citation type="submission" date="2021-06" db="EMBL/GenBank/DDBJ databases">
        <authorList>
            <person name="Kallberg Y."/>
            <person name="Tangrot J."/>
            <person name="Rosling A."/>
        </authorList>
    </citation>
    <scope>NUCLEOTIDE SEQUENCE</scope>
    <source>
        <strain evidence="2">87-6 pot B 2015</strain>
    </source>
</reference>
<evidence type="ECO:0000313" key="2">
    <source>
        <dbReference type="EMBL" id="CAG8707488.1"/>
    </source>
</evidence>
<dbReference type="InterPro" id="IPR000719">
    <property type="entry name" value="Prot_kinase_dom"/>
</dbReference>
<name>A0A9N9N7B8_FUNMO</name>
<accession>A0A9N9N7B8</accession>
<sequence>MYLSKYFTILDWNRKIGLALDITNGLHYLHKENILHRDLHSRNIVIHQGKAKITDFGNSKSMNTITSIHYSLFGNIPYVAPEILKACKTERDPYTDIYSLGVILWEISSGKPPFEGSCDYAICTTILIGDRKKKSTRYNSKCWDVKPKKRHDIEDFYEKLE</sequence>
<evidence type="ECO:0000259" key="1">
    <source>
        <dbReference type="PROSITE" id="PS50011"/>
    </source>
</evidence>
<comment type="caution">
    <text evidence="2">The sequence shown here is derived from an EMBL/GenBank/DDBJ whole genome shotgun (WGS) entry which is preliminary data.</text>
</comment>
<keyword evidence="3" id="KW-1185">Reference proteome</keyword>
<dbReference type="AlphaFoldDB" id="A0A9N9N7B8"/>